<name>A0A7R9F119_9NEOP</name>
<sequence>MTARRDLAPERLMGCELERICSSYILGTLTPDIDDQVERFTSTVTVVVRTFNPMSLPNSRPVQQIIWKQFCSKISKKFTETSVMFQNLHVHTNLEIPEKGVLNLSTFIQEVSGCFEIVLDETTLVLSGRILLPENKEEELITTVTVSSENAFNLTSNDVYNEMESRGYQYNDHFRGILNAQVAEQVRTKLTKLAQLKNYQLTSVKASERKRFNKNSN</sequence>
<reference evidence="1" key="1">
    <citation type="submission" date="2020-11" db="EMBL/GenBank/DDBJ databases">
        <authorList>
            <person name="Tran Van P."/>
        </authorList>
    </citation>
    <scope>NUCLEOTIDE SEQUENCE</scope>
</reference>
<evidence type="ECO:0000313" key="1">
    <source>
        <dbReference type="EMBL" id="CAD7445019.1"/>
    </source>
</evidence>
<gene>
    <name evidence="1" type="ORF">TBIB3V08_LOCUS7382</name>
</gene>
<dbReference type="AlphaFoldDB" id="A0A7R9F119"/>
<protein>
    <submittedName>
        <fullName evidence="1">Uncharacterized protein</fullName>
    </submittedName>
</protein>
<proteinExistence type="predicted"/>
<organism evidence="1">
    <name type="scientific">Timema bartmani</name>
    <dbReference type="NCBI Taxonomy" id="61472"/>
    <lineage>
        <taxon>Eukaryota</taxon>
        <taxon>Metazoa</taxon>
        <taxon>Ecdysozoa</taxon>
        <taxon>Arthropoda</taxon>
        <taxon>Hexapoda</taxon>
        <taxon>Insecta</taxon>
        <taxon>Pterygota</taxon>
        <taxon>Neoptera</taxon>
        <taxon>Polyneoptera</taxon>
        <taxon>Phasmatodea</taxon>
        <taxon>Timematodea</taxon>
        <taxon>Timematoidea</taxon>
        <taxon>Timematidae</taxon>
        <taxon>Timema</taxon>
    </lineage>
</organism>
<dbReference type="InterPro" id="IPR042104">
    <property type="entry name" value="PKS_dehydratase_sf"/>
</dbReference>
<dbReference type="Gene3D" id="3.10.129.110">
    <property type="entry name" value="Polyketide synthase dehydratase"/>
    <property type="match status" value="1"/>
</dbReference>
<accession>A0A7R9F119</accession>
<dbReference type="EMBL" id="OD567039">
    <property type="protein sequence ID" value="CAD7445019.1"/>
    <property type="molecule type" value="Genomic_DNA"/>
</dbReference>